<evidence type="ECO:0000256" key="1">
    <source>
        <dbReference type="ARBA" id="ARBA00004610"/>
    </source>
</evidence>
<feature type="compositionally biased region" description="Polar residues" evidence="13">
    <location>
        <begin position="436"/>
        <end position="447"/>
    </location>
</feature>
<keyword evidence="5 12" id="KW-0812">Transmembrane</keyword>
<dbReference type="Pfam" id="PF00876">
    <property type="entry name" value="Innexin"/>
    <property type="match status" value="1"/>
</dbReference>
<keyword evidence="6" id="KW-0303">Gap junction</keyword>
<dbReference type="GO" id="GO:0034220">
    <property type="term" value="P:monoatomic ion transmembrane transport"/>
    <property type="evidence" value="ECO:0007669"/>
    <property type="project" value="UniProtKB-KW"/>
</dbReference>
<dbReference type="EMBL" id="CATQJA010002620">
    <property type="protein sequence ID" value="CAJ0573540.1"/>
    <property type="molecule type" value="Genomic_DNA"/>
</dbReference>
<dbReference type="PRINTS" id="PR01262">
    <property type="entry name" value="INNEXIN"/>
</dbReference>
<comment type="caution">
    <text evidence="14">The sequence shown here is derived from an EMBL/GenBank/DDBJ whole genome shotgun (WGS) entry which is preliminary data.</text>
</comment>
<sequence length="447" mass="51729">MALPDLPFLQKVLDENVQYLRTIRASDFVDRLHHKVTPQLLALMGILVYAKSQAGSPIHCILPKELHDGGWHKYFHEYCFISTTYNYRTFHSLADVHDRVANIETGKEINYYQWVPLFLFTMIAFFFLPYLLWRRVIAVIWMDIDLILGHAKDYSTELDPEKRAALSSQIAEYIYRTNRYQAEKRGSGIGSILFQRTATLGYMFHKVLLIINVVFLLALVRYFLGIPVMSFGVEQLFTIFTRADDNMGYGVFPKVVFCKTNRIQPLGGAGHLLGYNLQCLLTLNYLNEKVFMALWFWLLLLLAITIANMMSWMLYLLRGLTSSHENLFEHSGRKISFHRYVDSKTLFKTLGPDGRLLFRFISMFADELTAVDIIESLIRRFRKAYKSHGTWSENLVQQTPETIELLPKEEPEPTPELPGSASSLPETPLRKRTIFTIENSPHRSASF</sequence>
<evidence type="ECO:0000256" key="9">
    <source>
        <dbReference type="ARBA" id="ARBA00023065"/>
    </source>
</evidence>
<evidence type="ECO:0000256" key="6">
    <source>
        <dbReference type="ARBA" id="ARBA00022868"/>
    </source>
</evidence>
<dbReference type="Proteomes" id="UP001177023">
    <property type="component" value="Unassembled WGS sequence"/>
</dbReference>
<keyword evidence="15" id="KW-1185">Reference proteome</keyword>
<evidence type="ECO:0000256" key="10">
    <source>
        <dbReference type="ARBA" id="ARBA00023136"/>
    </source>
</evidence>
<dbReference type="GO" id="GO:0005886">
    <property type="term" value="C:plasma membrane"/>
    <property type="evidence" value="ECO:0007669"/>
    <property type="project" value="UniProtKB-SubCell"/>
</dbReference>
<keyword evidence="3 12" id="KW-0813">Transport</keyword>
<evidence type="ECO:0000256" key="12">
    <source>
        <dbReference type="RuleBase" id="RU010713"/>
    </source>
</evidence>
<dbReference type="PANTHER" id="PTHR11893:SF36">
    <property type="entry name" value="INNEXIN-5"/>
    <property type="match status" value="1"/>
</dbReference>
<evidence type="ECO:0000256" key="4">
    <source>
        <dbReference type="ARBA" id="ARBA00022475"/>
    </source>
</evidence>
<dbReference type="GO" id="GO:0005921">
    <property type="term" value="C:gap junction"/>
    <property type="evidence" value="ECO:0007669"/>
    <property type="project" value="UniProtKB-SubCell"/>
</dbReference>
<keyword evidence="9 12" id="KW-0406">Ion transport</keyword>
<feature type="non-terminal residue" evidence="14">
    <location>
        <position position="1"/>
    </location>
</feature>
<evidence type="ECO:0000256" key="2">
    <source>
        <dbReference type="ARBA" id="ARBA00004651"/>
    </source>
</evidence>
<reference evidence="14" key="1">
    <citation type="submission" date="2023-06" db="EMBL/GenBank/DDBJ databases">
        <authorList>
            <person name="Delattre M."/>
        </authorList>
    </citation>
    <scope>NUCLEOTIDE SEQUENCE</scope>
    <source>
        <strain evidence="14">AF72</strain>
    </source>
</reference>
<organism evidence="14 15">
    <name type="scientific">Mesorhabditis spiculigera</name>
    <dbReference type="NCBI Taxonomy" id="96644"/>
    <lineage>
        <taxon>Eukaryota</taxon>
        <taxon>Metazoa</taxon>
        <taxon>Ecdysozoa</taxon>
        <taxon>Nematoda</taxon>
        <taxon>Chromadorea</taxon>
        <taxon>Rhabditida</taxon>
        <taxon>Rhabditina</taxon>
        <taxon>Rhabditomorpha</taxon>
        <taxon>Rhabditoidea</taxon>
        <taxon>Rhabditidae</taxon>
        <taxon>Mesorhabditinae</taxon>
        <taxon>Mesorhabditis</taxon>
    </lineage>
</organism>
<feature type="transmembrane region" description="Helical" evidence="12">
    <location>
        <begin position="203"/>
        <end position="224"/>
    </location>
</feature>
<evidence type="ECO:0000256" key="11">
    <source>
        <dbReference type="ARBA" id="ARBA00023303"/>
    </source>
</evidence>
<keyword evidence="8 12" id="KW-1133">Transmembrane helix</keyword>
<gene>
    <name evidence="12" type="primary">inx</name>
    <name evidence="14" type="ORF">MSPICULIGERA_LOCUS11896</name>
</gene>
<proteinExistence type="inferred from homology"/>
<feature type="region of interest" description="Disordered" evidence="13">
    <location>
        <begin position="408"/>
        <end position="447"/>
    </location>
</feature>
<keyword evidence="11 12" id="KW-0407">Ion channel</keyword>
<evidence type="ECO:0000313" key="15">
    <source>
        <dbReference type="Proteomes" id="UP001177023"/>
    </source>
</evidence>
<dbReference type="PROSITE" id="PS51013">
    <property type="entry name" value="PANNEXIN"/>
    <property type="match status" value="1"/>
</dbReference>
<evidence type="ECO:0000256" key="8">
    <source>
        <dbReference type="ARBA" id="ARBA00022989"/>
    </source>
</evidence>
<accession>A0AA36G081</accession>
<keyword evidence="4" id="KW-1003">Cell membrane</keyword>
<name>A0AA36G081_9BILA</name>
<dbReference type="AlphaFoldDB" id="A0AA36G081"/>
<comment type="caution">
    <text evidence="12">Lacks conserved residue(s) required for the propagation of feature annotation.</text>
</comment>
<dbReference type="InterPro" id="IPR000990">
    <property type="entry name" value="Innexin"/>
</dbReference>
<keyword evidence="10 12" id="KW-0472">Membrane</keyword>
<evidence type="ECO:0000256" key="5">
    <source>
        <dbReference type="ARBA" id="ARBA00022692"/>
    </source>
</evidence>
<keyword evidence="7" id="KW-0965">Cell junction</keyword>
<evidence type="ECO:0000256" key="7">
    <source>
        <dbReference type="ARBA" id="ARBA00022949"/>
    </source>
</evidence>
<dbReference type="GO" id="GO:0005243">
    <property type="term" value="F:gap junction channel activity"/>
    <property type="evidence" value="ECO:0007669"/>
    <property type="project" value="TreeGrafter"/>
</dbReference>
<evidence type="ECO:0000256" key="13">
    <source>
        <dbReference type="SAM" id="MobiDB-lite"/>
    </source>
</evidence>
<evidence type="ECO:0000256" key="3">
    <source>
        <dbReference type="ARBA" id="ARBA00022448"/>
    </source>
</evidence>
<evidence type="ECO:0000313" key="14">
    <source>
        <dbReference type="EMBL" id="CAJ0573540.1"/>
    </source>
</evidence>
<feature type="transmembrane region" description="Helical" evidence="12">
    <location>
        <begin position="111"/>
        <end position="133"/>
    </location>
</feature>
<comment type="subcellular location">
    <subcellularLocation>
        <location evidence="1">Cell junction</location>
        <location evidence="1">Gap junction</location>
    </subcellularLocation>
    <subcellularLocation>
        <location evidence="2 12">Cell membrane</location>
        <topology evidence="2 12">Multi-pass membrane protein</topology>
    </subcellularLocation>
</comment>
<feature type="transmembrane region" description="Helical" evidence="12">
    <location>
        <begin position="294"/>
        <end position="317"/>
    </location>
</feature>
<dbReference type="PANTHER" id="PTHR11893">
    <property type="entry name" value="INNEXIN"/>
    <property type="match status" value="1"/>
</dbReference>
<comment type="function">
    <text evidence="12">Structural component of the gap junctions.</text>
</comment>
<protein>
    <recommendedName>
        <fullName evidence="12">Innexin</fullName>
    </recommendedName>
</protein>
<comment type="similarity">
    <text evidence="12">Belongs to the pannexin family.</text>
</comment>